<keyword evidence="4" id="KW-1185">Reference proteome</keyword>
<dbReference type="Gene3D" id="3.10.310.20">
    <property type="entry name" value="DHHA2 domain"/>
    <property type="match status" value="1"/>
</dbReference>
<organism evidence="3 4">
    <name type="scientific">Rasamsonia emersonii (strain ATCC 16479 / CBS 393.64 / IMI 116815)</name>
    <dbReference type="NCBI Taxonomy" id="1408163"/>
    <lineage>
        <taxon>Eukaryota</taxon>
        <taxon>Fungi</taxon>
        <taxon>Dikarya</taxon>
        <taxon>Ascomycota</taxon>
        <taxon>Pezizomycotina</taxon>
        <taxon>Eurotiomycetes</taxon>
        <taxon>Eurotiomycetidae</taxon>
        <taxon>Eurotiales</taxon>
        <taxon>Trichocomaceae</taxon>
        <taxon>Rasamsonia</taxon>
    </lineage>
</organism>
<dbReference type="SMART" id="SM01131">
    <property type="entry name" value="DHHA2"/>
    <property type="match status" value="1"/>
</dbReference>
<dbReference type="Gene3D" id="3.90.1640.10">
    <property type="entry name" value="inorganic pyrophosphatase (n-terminal core)"/>
    <property type="match status" value="1"/>
</dbReference>
<feature type="region of interest" description="Disordered" evidence="1">
    <location>
        <begin position="60"/>
        <end position="80"/>
    </location>
</feature>
<dbReference type="InterPro" id="IPR038222">
    <property type="entry name" value="DHHA2_dom_sf"/>
</dbReference>
<dbReference type="InterPro" id="IPR004097">
    <property type="entry name" value="DHHA2"/>
</dbReference>
<evidence type="ECO:0000313" key="3">
    <source>
        <dbReference type="EMBL" id="KKA19619.1"/>
    </source>
</evidence>
<dbReference type="GO" id="GO:0005737">
    <property type="term" value="C:cytoplasm"/>
    <property type="evidence" value="ECO:0007669"/>
    <property type="project" value="InterPro"/>
</dbReference>
<feature type="domain" description="DHHA2" evidence="2">
    <location>
        <begin position="307"/>
        <end position="493"/>
    </location>
</feature>
<dbReference type="STRING" id="1408163.A0A0F4YN15"/>
<dbReference type="AlphaFoldDB" id="A0A0F4YN15"/>
<evidence type="ECO:0000259" key="2">
    <source>
        <dbReference type="SMART" id="SM01131"/>
    </source>
</evidence>
<name>A0A0F4YN15_RASE3</name>
<dbReference type="PANTHER" id="PTHR12112:SF39">
    <property type="entry name" value="EG:152A3.5 PROTEIN (FBGN0003116_PN PROTEIN)"/>
    <property type="match status" value="1"/>
</dbReference>
<feature type="compositionally biased region" description="Low complexity" evidence="1">
    <location>
        <begin position="67"/>
        <end position="80"/>
    </location>
</feature>
<dbReference type="EMBL" id="LASV01000333">
    <property type="protein sequence ID" value="KKA19619.1"/>
    <property type="molecule type" value="Genomic_DNA"/>
</dbReference>
<reference evidence="3 4" key="1">
    <citation type="submission" date="2015-04" db="EMBL/GenBank/DDBJ databases">
        <authorList>
            <person name="Heijne W.H."/>
            <person name="Fedorova N.D."/>
            <person name="Nierman W.C."/>
            <person name="Vollebregt A.W."/>
            <person name="Zhao Z."/>
            <person name="Wu L."/>
            <person name="Kumar M."/>
            <person name="Stam H."/>
            <person name="van den Berg M.A."/>
            <person name="Pel H.J."/>
        </authorList>
    </citation>
    <scope>NUCLEOTIDE SEQUENCE [LARGE SCALE GENOMIC DNA]</scope>
    <source>
        <strain evidence="3 4">CBS 393.64</strain>
    </source>
</reference>
<comment type="caution">
    <text evidence="3">The sequence shown here is derived from an EMBL/GenBank/DDBJ whole genome shotgun (WGS) entry which is preliminary data.</text>
</comment>
<dbReference type="RefSeq" id="XP_013326231.1">
    <property type="nucleotide sequence ID" value="XM_013470777.1"/>
</dbReference>
<dbReference type="SUPFAM" id="SSF64182">
    <property type="entry name" value="DHH phosphoesterases"/>
    <property type="match status" value="1"/>
</dbReference>
<protein>
    <submittedName>
        <fullName evidence="3">Exopolyphosphatase</fullName>
    </submittedName>
</protein>
<accession>A0A0F4YN15</accession>
<dbReference type="OrthoDB" id="374045at2759"/>
<sequence length="495" mass="54102">MPPDHFPLRLGLLPFLKHARHLPAQQPLRPVYVLGNPSADLDSIISAIIYSYFSSSAADRTASRQEQQQQPAPVARPHVPVVNLPDVPAGKELRRLRPEFATALWLSTNGSTQGAAAPDGKNDAVAQLLAEHVLTAADLRGQLLQHFPKDQGSKGLLDSTLVDWNALPFRSTETPSKGSIEGLQDIADLAVIGCIDHHVDESFVHLDEALPEGQPRIIQMGPGSCTSLVVRELRNRGLWLDQSHDSSPSSLIEEAKAAKLALAAILIDTTNLTAEGKVTDVDRAAVAFLEAKVRAGDDPQWDRTAFFEEIQYAKQNSLDLLTVDEMLGRDYKDWVEKSSKRTPGKSTTKIGICSVVKPISWIVEKAQEEDDTPKTGRNSSGAKSFLDKLRIFSQSRDLDVVAVMTAFTSSTDGSFHRELLVWALDEACAELTKRFSKDFASELGLEDWKEDPSGSASTVAAALNSDTPSLHIWHQTNVAKSRKQVAPLLRGVFAD</sequence>
<gene>
    <name evidence="3" type="ORF">T310_6402</name>
</gene>
<evidence type="ECO:0000256" key="1">
    <source>
        <dbReference type="SAM" id="MobiDB-lite"/>
    </source>
</evidence>
<dbReference type="InterPro" id="IPR038763">
    <property type="entry name" value="DHH_sf"/>
</dbReference>
<dbReference type="Proteomes" id="UP000053958">
    <property type="component" value="Unassembled WGS sequence"/>
</dbReference>
<dbReference type="PANTHER" id="PTHR12112">
    <property type="entry name" value="BNIP - RELATED"/>
    <property type="match status" value="1"/>
</dbReference>
<dbReference type="Pfam" id="PF02833">
    <property type="entry name" value="DHHA2"/>
    <property type="match status" value="1"/>
</dbReference>
<dbReference type="GeneID" id="25318704"/>
<evidence type="ECO:0000313" key="4">
    <source>
        <dbReference type="Proteomes" id="UP000053958"/>
    </source>
</evidence>
<proteinExistence type="predicted"/>
<dbReference type="GO" id="GO:0004309">
    <property type="term" value="F:exopolyphosphatase activity"/>
    <property type="evidence" value="ECO:0007669"/>
    <property type="project" value="TreeGrafter"/>
</dbReference>